<feature type="transmembrane region" description="Helical" evidence="2">
    <location>
        <begin position="743"/>
        <end position="771"/>
    </location>
</feature>
<dbReference type="InterPro" id="IPR002123">
    <property type="entry name" value="Plipid/glycerol_acylTrfase"/>
</dbReference>
<name>A0A221S5Z6_9EIME</name>
<feature type="chain" id="PRO_5013256802" evidence="3">
    <location>
        <begin position="16"/>
        <end position="899"/>
    </location>
</feature>
<sequence>MYFLVKWLCVAIVRCFFKEVAVIHKERIPLYGPVIFVGNHNNQFLDACMLVSIIPRQVRFLIAAKSLKRRVVGCLARLAKCIGVRRGEDESRKGSGTIRVLQQKQQQQQHEDREETKGWSRLPSAVITGSDAADEKRGAAAAAVREVEKATQSFASRWVCLCIRGDGTRFKAEVSPGSTLTTKKGAYHVNAVLNDCELLATADPQPLPPFPNPHRKDSWCYNPSAGGSGSISSMPSLGRRPSLLSYEEIENTKKSGEAVDEQQQQQQHDETSTAVEPCVDNVDTADPTHRGGIRNELVAAAADAADAAAAADIAADEATRVAAALAADAAAAAVEASAAADMAAEAEYAAAVAGAVLSAERKHSNDGVLSDEQGQRELQELEQQLLGETGLRRRFSHKASTEAAEDDAMGTATFAIAAARASHGFASGSIASAGAAAVAAAAAAASAAAQAASAAEAAAAVASAELGSETENGFGPSMEYKISPKIDQSKVYGAVTQSLVDGDTIGIFPEGGSHDRTTLLPLKAGVAIMALTAMQHGAEEVLVVPVGLTYHNPHKMQSRASVHIGDPVPVTREMALEYVADRRGATARILNQVERGLRSCIITAQDYQAMAQIRLCASLYPPERLRLAEARYFLLMQLISKIFWRAANDPLLIDLRRSLSQYAAALETRHLADRQVWLLKQSPSGATLCLAETLVAIVYCAAIGLPLLPLWAPLRIIANILADKQREKAVRESRVKLRGMDVVASYKIMVLLVLVPLFNLLYGAIFGLLFLKTWTELVLSMLVGVVVLPVLYYYSMRRAERLLPLAQQLRIVTMVVVGSVNVWRQTDKELITQRLLMQIKVRDVVHQLGPAVSLTFSQDIQRALPTVLLDVDTKRLLRLRRQFAPLQMKTAFCGSTEVI</sequence>
<evidence type="ECO:0000256" key="2">
    <source>
        <dbReference type="SAM" id="Phobius"/>
    </source>
</evidence>
<keyword evidence="2" id="KW-0472">Membrane</keyword>
<feature type="transmembrane region" description="Helical" evidence="2">
    <location>
        <begin position="696"/>
        <end position="722"/>
    </location>
</feature>
<dbReference type="GO" id="GO:0008654">
    <property type="term" value="P:phospholipid biosynthetic process"/>
    <property type="evidence" value="ECO:0007669"/>
    <property type="project" value="TreeGrafter"/>
</dbReference>
<evidence type="ECO:0000256" key="3">
    <source>
        <dbReference type="SAM" id="SignalP"/>
    </source>
</evidence>
<keyword evidence="2" id="KW-1133">Transmembrane helix</keyword>
<dbReference type="InterPro" id="IPR052744">
    <property type="entry name" value="GPAT/DAPAT"/>
</dbReference>
<organism evidence="5">
    <name type="scientific">Eimeria falciformis</name>
    <dbReference type="NCBI Taxonomy" id="84963"/>
    <lineage>
        <taxon>Eukaryota</taxon>
        <taxon>Sar</taxon>
        <taxon>Alveolata</taxon>
        <taxon>Apicomplexa</taxon>
        <taxon>Conoidasida</taxon>
        <taxon>Coccidia</taxon>
        <taxon>Eucoccidiorida</taxon>
        <taxon>Eimeriorina</taxon>
        <taxon>Eimeriidae</taxon>
        <taxon>Eimeria</taxon>
    </lineage>
</organism>
<feature type="region of interest" description="Disordered" evidence="1">
    <location>
        <begin position="252"/>
        <end position="274"/>
    </location>
</feature>
<dbReference type="PANTHER" id="PTHR31605">
    <property type="entry name" value="GLYCEROL-3-PHOSPHATE O-ACYLTRANSFERASE 1"/>
    <property type="match status" value="1"/>
</dbReference>
<feature type="signal peptide" evidence="3">
    <location>
        <begin position="1"/>
        <end position="15"/>
    </location>
</feature>
<dbReference type="AlphaFoldDB" id="A0A221S5Z6"/>
<accession>A0A221S5Z6</accession>
<keyword evidence="3" id="KW-0732">Signal</keyword>
<keyword evidence="5" id="KW-0808">Transferase</keyword>
<dbReference type="SMART" id="SM00563">
    <property type="entry name" value="PlsC"/>
    <property type="match status" value="1"/>
</dbReference>
<keyword evidence="5" id="KW-0012">Acyltransferase</keyword>
<dbReference type="GO" id="GO:0004366">
    <property type="term" value="F:glycerol-3-phosphate O-acyltransferase activity"/>
    <property type="evidence" value="ECO:0007669"/>
    <property type="project" value="TreeGrafter"/>
</dbReference>
<dbReference type="SUPFAM" id="SSF69593">
    <property type="entry name" value="Glycerol-3-phosphate (1)-acyltransferase"/>
    <property type="match status" value="2"/>
</dbReference>
<dbReference type="EMBL" id="KX785365">
    <property type="protein sequence ID" value="ASN64451.1"/>
    <property type="molecule type" value="mRNA"/>
</dbReference>
<dbReference type="PANTHER" id="PTHR31605:SF0">
    <property type="entry name" value="GLYCEROL-3-PHOSPHATE O-ACYLTRANSFERASE 1"/>
    <property type="match status" value="1"/>
</dbReference>
<dbReference type="GO" id="GO:0016287">
    <property type="term" value="F:glycerone-phosphate O-acyltransferase activity"/>
    <property type="evidence" value="ECO:0007669"/>
    <property type="project" value="TreeGrafter"/>
</dbReference>
<feature type="compositionally biased region" description="Basic and acidic residues" evidence="1">
    <location>
        <begin position="109"/>
        <end position="118"/>
    </location>
</feature>
<protein>
    <submittedName>
        <fullName evidence="5">Glycerol 3-phosphate acyltransferase 1</fullName>
    </submittedName>
</protein>
<feature type="transmembrane region" description="Helical" evidence="2">
    <location>
        <begin position="777"/>
        <end position="794"/>
    </location>
</feature>
<keyword evidence="2" id="KW-0812">Transmembrane</keyword>
<dbReference type="VEuPathDB" id="ToxoDB:EfaB_PLUS_45924.g2677"/>
<reference evidence="5" key="1">
    <citation type="submission" date="2016-08" db="EMBL/GenBank/DDBJ databases">
        <title>Expression of exclusive phospholipids and autonomous membrane biogenesis indicate a host-independent lifestyle of Eimeria sporozoites.</title>
        <authorList>
            <person name="Gupta N."/>
            <person name="Kong P."/>
        </authorList>
    </citation>
    <scope>NUCLEOTIDE SEQUENCE</scope>
</reference>
<proteinExistence type="evidence at transcript level"/>
<feature type="domain" description="Phospholipid/glycerol acyltransferase" evidence="4">
    <location>
        <begin position="34"/>
        <end position="201"/>
    </location>
</feature>
<dbReference type="Pfam" id="PF01553">
    <property type="entry name" value="Acyltransferase"/>
    <property type="match status" value="2"/>
</dbReference>
<evidence type="ECO:0000313" key="5">
    <source>
        <dbReference type="EMBL" id="ASN64451.1"/>
    </source>
</evidence>
<evidence type="ECO:0000256" key="1">
    <source>
        <dbReference type="SAM" id="MobiDB-lite"/>
    </source>
</evidence>
<evidence type="ECO:0000259" key="4">
    <source>
        <dbReference type="SMART" id="SM00563"/>
    </source>
</evidence>
<feature type="region of interest" description="Disordered" evidence="1">
    <location>
        <begin position="88"/>
        <end position="119"/>
    </location>
</feature>